<dbReference type="Proteomes" id="UP001200740">
    <property type="component" value="Segment"/>
</dbReference>
<evidence type="ECO:0000313" key="1">
    <source>
        <dbReference type="EMBL" id="UJQ86855.1"/>
    </source>
</evidence>
<organism evidence="1 2">
    <name type="scientific">Arthrobacter phage Reedo</name>
    <dbReference type="NCBI Taxonomy" id="2910755"/>
    <lineage>
        <taxon>Viruses</taxon>
        <taxon>Duplodnaviria</taxon>
        <taxon>Heunggongvirae</taxon>
        <taxon>Uroviricota</taxon>
        <taxon>Caudoviricetes</taxon>
        <taxon>Casidaviridae</taxon>
        <taxon>Manhattanvirus</taxon>
        <taxon>Manhattanvirus reedo</taxon>
    </lineage>
</organism>
<gene>
    <name evidence="1" type="primary">65</name>
    <name evidence="1" type="ORF">SEA_REEDO_65</name>
</gene>
<protein>
    <submittedName>
        <fullName evidence="1">Uncharacterized protein</fullName>
    </submittedName>
</protein>
<proteinExistence type="predicted"/>
<dbReference type="GeneID" id="77954641"/>
<reference evidence="1" key="1">
    <citation type="submission" date="2021-11" db="EMBL/GenBank/DDBJ databases">
        <authorList>
            <person name="Furlong K.P."/>
            <person name="Elkbouli M."/>
            <person name="Barwitzki K."/>
            <person name="Hastings E.M."/>
            <person name="Saal A.P."/>
            <person name="Sandouka T."/>
            <person name="Tran A."/>
            <person name="Tremblay V."/>
            <person name="Williams E.C."/>
            <person name="Giles L.L."/>
            <person name="McCarthy L."/>
            <person name="Wheaton K.A."/>
            <person name="Chan K."/>
            <person name="Rudner A.D."/>
            <person name="Beyer A.R."/>
            <person name="Chong R.A."/>
            <person name="Edgington N.P."/>
            <person name="Freise A.C."/>
            <person name="Garcia Costas A.M."/>
            <person name="Gibb B.P."/>
            <person name="Klyczek K.K."/>
            <person name="Swerdlow S.J."/>
            <person name="Garlena R.A."/>
            <person name="Russell D.A."/>
            <person name="Jacobs-Sera D."/>
            <person name="Hatfull G.F."/>
        </authorList>
    </citation>
    <scope>NUCLEOTIDE SEQUENCE</scope>
</reference>
<evidence type="ECO:0000313" key="2">
    <source>
        <dbReference type="Proteomes" id="UP001200740"/>
    </source>
</evidence>
<dbReference type="RefSeq" id="YP_010678248.1">
    <property type="nucleotide sequence ID" value="NC_071032.1"/>
</dbReference>
<dbReference type="KEGG" id="vg:77954641"/>
<name>A0AA49BN72_9CAUD</name>
<keyword evidence="2" id="KW-1185">Reference proteome</keyword>
<dbReference type="EMBL" id="OL455896">
    <property type="protein sequence ID" value="UJQ86855.1"/>
    <property type="molecule type" value="Genomic_DNA"/>
</dbReference>
<sequence>MNPERPVCTCLLQPVPGTSLAKVRVFDPYCQIDVHKKLGSTEEEPTYPKAAGNG</sequence>
<accession>A0AA49BN72</accession>